<dbReference type="Ensembl" id="ENSSORT00005018202.1">
    <property type="protein sequence ID" value="ENSSORP00005017682.1"/>
    <property type="gene ID" value="ENSSORG00005008800.1"/>
</dbReference>
<dbReference type="SUPFAM" id="SSF81321">
    <property type="entry name" value="Family A G protein-coupled receptor-like"/>
    <property type="match status" value="1"/>
</dbReference>
<evidence type="ECO:0000313" key="8">
    <source>
        <dbReference type="Ensembl" id="ENSSORP00005017682.1"/>
    </source>
</evidence>
<dbReference type="GO" id="GO:0016020">
    <property type="term" value="C:membrane"/>
    <property type="evidence" value="ECO:0007669"/>
    <property type="project" value="UniProtKB-SubCell"/>
</dbReference>
<evidence type="ECO:0000259" key="7">
    <source>
        <dbReference type="PROSITE" id="PS50262"/>
    </source>
</evidence>
<keyword evidence="4 6" id="KW-0472">Membrane</keyword>
<dbReference type="InterPro" id="IPR000725">
    <property type="entry name" value="Olfact_rcpt"/>
</dbReference>
<dbReference type="PRINTS" id="PR00245">
    <property type="entry name" value="OLFACTORYR"/>
</dbReference>
<feature type="transmembrane region" description="Helical" evidence="6">
    <location>
        <begin position="241"/>
        <end position="264"/>
    </location>
</feature>
<dbReference type="Proteomes" id="UP000472271">
    <property type="component" value="Chromosome 13"/>
</dbReference>
<comment type="subcellular location">
    <subcellularLocation>
        <location evidence="1">Membrane</location>
        <topology evidence="1">Multi-pass membrane protein</topology>
    </subcellularLocation>
</comment>
<dbReference type="InParanoid" id="A0A672ZML4"/>
<dbReference type="PANTHER" id="PTHR26451:SF885">
    <property type="entry name" value="OLFACTORY RECEPTOR"/>
    <property type="match status" value="1"/>
</dbReference>
<evidence type="ECO:0000256" key="2">
    <source>
        <dbReference type="ARBA" id="ARBA00022692"/>
    </source>
</evidence>
<evidence type="ECO:0000256" key="4">
    <source>
        <dbReference type="ARBA" id="ARBA00023136"/>
    </source>
</evidence>
<dbReference type="GO" id="GO:0004984">
    <property type="term" value="F:olfactory receptor activity"/>
    <property type="evidence" value="ECO:0007669"/>
    <property type="project" value="InterPro"/>
</dbReference>
<proteinExistence type="predicted"/>
<evidence type="ECO:0000256" key="3">
    <source>
        <dbReference type="ARBA" id="ARBA00022989"/>
    </source>
</evidence>
<feature type="transmembrane region" description="Helical" evidence="6">
    <location>
        <begin position="210"/>
        <end position="229"/>
    </location>
</feature>
<dbReference type="PANTHER" id="PTHR26451">
    <property type="entry name" value="G_PROTEIN_RECEP_F1_2 DOMAIN-CONTAINING PROTEIN"/>
    <property type="match status" value="1"/>
</dbReference>
<evidence type="ECO:0000256" key="1">
    <source>
        <dbReference type="ARBA" id="ARBA00004141"/>
    </source>
</evidence>
<feature type="transmembrane region" description="Helical" evidence="6">
    <location>
        <begin position="112"/>
        <end position="133"/>
    </location>
</feature>
<reference evidence="8" key="3">
    <citation type="submission" date="2025-09" db="UniProtKB">
        <authorList>
            <consortium name="Ensembl"/>
        </authorList>
    </citation>
    <scope>IDENTIFICATION</scope>
</reference>
<feature type="transmembrane region" description="Helical" evidence="6">
    <location>
        <begin position="23"/>
        <end position="49"/>
    </location>
</feature>
<accession>A0A672ZML4</accession>
<sequence>MINQTDFSYFYLTAYFDSGLLKYLYFLILLSLYLLIIATNVFLIVLICVNRSLHEPMYLFLCSLFVNELSGTLLCSHLCSCSVSSLAVMSYDRYLAICCPLHYNAQMTPQKVLLLILLSWLFSSIATILLVSLSAPLRLCGNIIHKVYCINYSIVKLACSDIRVNNMYALVYTGMTTVAPVMLVVYTYMRILKVCFSGSKQTRHKAVSTCTPHLASILNYTFGVFFEIIQSRLNMDNVPNVLQIILSFYLIICQPFFNPLAYGLKLSKIQNYIKNNLGVKWK</sequence>
<evidence type="ECO:0000256" key="6">
    <source>
        <dbReference type="SAM" id="Phobius"/>
    </source>
</evidence>
<evidence type="ECO:0000313" key="9">
    <source>
        <dbReference type="Proteomes" id="UP000472271"/>
    </source>
</evidence>
<name>A0A672ZML4_9TELE</name>
<dbReference type="InterPro" id="IPR017452">
    <property type="entry name" value="GPCR_Rhodpsn_7TM"/>
</dbReference>
<feature type="transmembrane region" description="Helical" evidence="6">
    <location>
        <begin position="167"/>
        <end position="189"/>
    </location>
</feature>
<dbReference type="GO" id="GO:0005549">
    <property type="term" value="F:odorant binding"/>
    <property type="evidence" value="ECO:0007669"/>
    <property type="project" value="TreeGrafter"/>
</dbReference>
<dbReference type="GO" id="GO:0007186">
    <property type="term" value="P:G protein-coupled receptor signaling pathway"/>
    <property type="evidence" value="ECO:0007669"/>
    <property type="project" value="InterPro"/>
</dbReference>
<keyword evidence="5" id="KW-0807">Transducer</keyword>
<evidence type="ECO:0000256" key="5">
    <source>
        <dbReference type="ARBA" id="ARBA00023224"/>
    </source>
</evidence>
<dbReference type="InterPro" id="IPR052921">
    <property type="entry name" value="GPCR1_Superfamily_Member"/>
</dbReference>
<reference evidence="8" key="2">
    <citation type="submission" date="2025-08" db="UniProtKB">
        <authorList>
            <consortium name="Ensembl"/>
        </authorList>
    </citation>
    <scope>IDENTIFICATION</scope>
</reference>
<reference evidence="8" key="1">
    <citation type="submission" date="2019-06" db="EMBL/GenBank/DDBJ databases">
        <authorList>
            <consortium name="Wellcome Sanger Institute Data Sharing"/>
        </authorList>
    </citation>
    <scope>NUCLEOTIDE SEQUENCE [LARGE SCALE GENOMIC DNA]</scope>
</reference>
<feature type="domain" description="G-protein coupled receptors family 1 profile" evidence="7">
    <location>
        <begin position="82"/>
        <end position="262"/>
    </location>
</feature>
<protein>
    <recommendedName>
        <fullName evidence="7">G-protein coupled receptors family 1 profile domain-containing protein</fullName>
    </recommendedName>
</protein>
<keyword evidence="3 6" id="KW-1133">Transmembrane helix</keyword>
<keyword evidence="2 6" id="KW-0812">Transmembrane</keyword>
<dbReference type="Gene3D" id="1.20.1070.10">
    <property type="entry name" value="Rhodopsin 7-helix transmembrane proteins"/>
    <property type="match status" value="1"/>
</dbReference>
<dbReference type="PROSITE" id="PS50262">
    <property type="entry name" value="G_PROTEIN_RECEP_F1_2"/>
    <property type="match status" value="1"/>
</dbReference>
<keyword evidence="9" id="KW-1185">Reference proteome</keyword>
<dbReference type="Pfam" id="PF13853">
    <property type="entry name" value="7tm_4"/>
    <property type="match status" value="1"/>
</dbReference>
<organism evidence="8 9">
    <name type="scientific">Sphaeramia orbicularis</name>
    <name type="common">orbiculate cardinalfish</name>
    <dbReference type="NCBI Taxonomy" id="375764"/>
    <lineage>
        <taxon>Eukaryota</taxon>
        <taxon>Metazoa</taxon>
        <taxon>Chordata</taxon>
        <taxon>Craniata</taxon>
        <taxon>Vertebrata</taxon>
        <taxon>Euteleostomi</taxon>
        <taxon>Actinopterygii</taxon>
        <taxon>Neopterygii</taxon>
        <taxon>Teleostei</taxon>
        <taxon>Neoteleostei</taxon>
        <taxon>Acanthomorphata</taxon>
        <taxon>Gobiaria</taxon>
        <taxon>Kurtiformes</taxon>
        <taxon>Apogonoidei</taxon>
        <taxon>Apogonidae</taxon>
        <taxon>Apogoninae</taxon>
        <taxon>Sphaeramia</taxon>
    </lineage>
</organism>
<dbReference type="AlphaFoldDB" id="A0A672ZML4"/>